<feature type="transmembrane region" description="Helical" evidence="1">
    <location>
        <begin position="118"/>
        <end position="138"/>
    </location>
</feature>
<feature type="transmembrane region" description="Helical" evidence="1">
    <location>
        <begin position="87"/>
        <end position="111"/>
    </location>
</feature>
<dbReference type="EMBL" id="JBEGDP010000003">
    <property type="protein sequence ID" value="MEQ7846539.1"/>
    <property type="molecule type" value="Genomic_DNA"/>
</dbReference>
<dbReference type="Proteomes" id="UP001482520">
    <property type="component" value="Unassembled WGS sequence"/>
</dbReference>
<dbReference type="RefSeq" id="WP_349803915.1">
    <property type="nucleotide sequence ID" value="NZ_JBEGDP010000003.1"/>
</dbReference>
<sequence>MPERLNPDVGVRDGGSAADAPRLRGRREWGRAGVQALLVVVVFALAGLGAAWLWHLVWEPSRGLAFQGRFVVVDRDGFYDLPQLRGLFSATGLLAVVAFPTAVAVGLLTALLLDRHELVTLAAVVVGAVVAAALMAWLGQQLGPPDPDVLARSADDGTTLLSALEAPRPVPYLVWTTGALVGLLVAFVGVAKRGARRAPADPRA</sequence>
<keyword evidence="1" id="KW-0812">Transmembrane</keyword>
<keyword evidence="1" id="KW-0472">Membrane</keyword>
<feature type="transmembrane region" description="Helical" evidence="1">
    <location>
        <begin position="32"/>
        <end position="54"/>
    </location>
</feature>
<feature type="transmembrane region" description="Helical" evidence="1">
    <location>
        <begin position="172"/>
        <end position="191"/>
    </location>
</feature>
<accession>A0ABV1NVN5</accession>
<keyword evidence="1" id="KW-1133">Transmembrane helix</keyword>
<comment type="caution">
    <text evidence="2">The sequence shown here is derived from an EMBL/GenBank/DDBJ whole genome shotgun (WGS) entry which is preliminary data.</text>
</comment>
<reference evidence="2 3" key="1">
    <citation type="submission" date="2024-02" db="EMBL/GenBank/DDBJ databases">
        <title>Full genome sequence of Nocardioides kribbensis.</title>
        <authorList>
            <person name="Poletto B.L."/>
            <person name="Silva G."/>
            <person name="Galante D."/>
            <person name="Campos K.R."/>
            <person name="Santos M.B.N."/>
            <person name="Sacchi C.T."/>
        </authorList>
    </citation>
    <scope>NUCLEOTIDE SEQUENCE [LARGE SCALE GENOMIC DNA]</scope>
    <source>
        <strain evidence="2 3">O4R</strain>
    </source>
</reference>
<organism evidence="2 3">
    <name type="scientific">Nocardioides kribbensis</name>
    <dbReference type="NCBI Taxonomy" id="305517"/>
    <lineage>
        <taxon>Bacteria</taxon>
        <taxon>Bacillati</taxon>
        <taxon>Actinomycetota</taxon>
        <taxon>Actinomycetes</taxon>
        <taxon>Propionibacteriales</taxon>
        <taxon>Nocardioidaceae</taxon>
        <taxon>Nocardioides</taxon>
    </lineage>
</organism>
<evidence type="ECO:0000256" key="1">
    <source>
        <dbReference type="SAM" id="Phobius"/>
    </source>
</evidence>
<evidence type="ECO:0000313" key="3">
    <source>
        <dbReference type="Proteomes" id="UP001482520"/>
    </source>
</evidence>
<protein>
    <recommendedName>
        <fullName evidence="4">DUF2567 domain-containing protein</fullName>
    </recommendedName>
</protein>
<gene>
    <name evidence="2" type="ORF">V6R90_04545</name>
</gene>
<proteinExistence type="predicted"/>
<evidence type="ECO:0000313" key="2">
    <source>
        <dbReference type="EMBL" id="MEQ7846539.1"/>
    </source>
</evidence>
<keyword evidence="3" id="KW-1185">Reference proteome</keyword>
<name>A0ABV1NVN5_9ACTN</name>
<evidence type="ECO:0008006" key="4">
    <source>
        <dbReference type="Google" id="ProtNLM"/>
    </source>
</evidence>